<keyword evidence="1" id="KW-0175">Coiled coil</keyword>
<dbReference type="Proteomes" id="UP001301140">
    <property type="component" value="Unassembled WGS sequence"/>
</dbReference>
<accession>A0AAP3XPH3</accession>
<evidence type="ECO:0008006" key="4">
    <source>
        <dbReference type="Google" id="ProtNLM"/>
    </source>
</evidence>
<gene>
    <name evidence="2" type="ORF">PZ740_02040</name>
</gene>
<dbReference type="EMBL" id="JARGEQ010000013">
    <property type="protein sequence ID" value="MDF1585163.1"/>
    <property type="molecule type" value="Genomic_DNA"/>
</dbReference>
<comment type="caution">
    <text evidence="2">The sequence shown here is derived from an EMBL/GenBank/DDBJ whole genome shotgun (WGS) entry which is preliminary data.</text>
</comment>
<keyword evidence="3" id="KW-1185">Reference proteome</keyword>
<feature type="coiled-coil region" evidence="1">
    <location>
        <begin position="96"/>
        <end position="130"/>
    </location>
</feature>
<dbReference type="AlphaFoldDB" id="A0AAP3XPH3"/>
<evidence type="ECO:0000313" key="3">
    <source>
        <dbReference type="Proteomes" id="UP001301140"/>
    </source>
</evidence>
<proteinExistence type="predicted"/>
<feature type="coiled-coil region" evidence="1">
    <location>
        <begin position="12"/>
        <end position="46"/>
    </location>
</feature>
<organism evidence="2 3">
    <name type="scientific">Marinimicrococcus flavescens</name>
    <dbReference type="NCBI Taxonomy" id="3031815"/>
    <lineage>
        <taxon>Bacteria</taxon>
        <taxon>Pseudomonadati</taxon>
        <taxon>Pseudomonadota</taxon>
        <taxon>Alphaproteobacteria</taxon>
        <taxon>Geminicoccales</taxon>
        <taxon>Geminicoccaceae</taxon>
        <taxon>Marinimicrococcus</taxon>
    </lineage>
</organism>
<protein>
    <recommendedName>
        <fullName evidence="4">Flagellar FliJ protein</fullName>
    </recommendedName>
</protein>
<reference evidence="2 3" key="1">
    <citation type="submission" date="2023-03" db="EMBL/GenBank/DDBJ databases">
        <title>YIM 152171 draft genome.</title>
        <authorList>
            <person name="Yang Z."/>
        </authorList>
    </citation>
    <scope>NUCLEOTIDE SEQUENCE [LARGE SCALE GENOMIC DNA]</scope>
    <source>
        <strain evidence="2 3">YIM 152171</strain>
    </source>
</reference>
<dbReference type="RefSeq" id="WP_327787575.1">
    <property type="nucleotide sequence ID" value="NZ_JARGEQ010000013.1"/>
</dbReference>
<evidence type="ECO:0000313" key="2">
    <source>
        <dbReference type="EMBL" id="MDF1585163.1"/>
    </source>
</evidence>
<evidence type="ECO:0000256" key="1">
    <source>
        <dbReference type="SAM" id="Coils"/>
    </source>
</evidence>
<sequence length="147" mass="16162">MSSGRAGITRLAAKERRELDRLRCELAACEAALAELDDHAAQAELASRTELAVAAADPGLGRALTPYLAQLLVRGAQDVACRRAMEGRCGALRRQALEQMTEVRRLEILLERAERRHRQARVRRQALQLEEHVVLVHGHGRTGAGGD</sequence>
<name>A0AAP3XPH3_9PROT</name>